<evidence type="ECO:0000313" key="4">
    <source>
        <dbReference type="Proteomes" id="UP001164286"/>
    </source>
</evidence>
<evidence type="ECO:0000259" key="2">
    <source>
        <dbReference type="Pfam" id="PF03795"/>
    </source>
</evidence>
<comment type="caution">
    <text evidence="3">The sequence shown here is derived from an EMBL/GenBank/DDBJ whole genome shotgun (WGS) entry which is preliminary data.</text>
</comment>
<dbReference type="SUPFAM" id="SSF54909">
    <property type="entry name" value="Dimeric alpha+beta barrel"/>
    <property type="match status" value="1"/>
</dbReference>
<accession>A0AA38H471</accession>
<proteinExistence type="predicted"/>
<dbReference type="Gene3D" id="3.30.70.1060">
    <property type="entry name" value="Dimeric alpha+beta barrel"/>
    <property type="match status" value="1"/>
</dbReference>
<dbReference type="EMBL" id="JAKWFO010000008">
    <property type="protein sequence ID" value="KAI9633487.1"/>
    <property type="molecule type" value="Genomic_DNA"/>
</dbReference>
<evidence type="ECO:0000256" key="1">
    <source>
        <dbReference type="SAM" id="MobiDB-lite"/>
    </source>
</evidence>
<dbReference type="InterPro" id="IPR051807">
    <property type="entry name" value="Sec-metab_biosynth-assoc"/>
</dbReference>
<evidence type="ECO:0000313" key="3">
    <source>
        <dbReference type="EMBL" id="KAI9633487.1"/>
    </source>
</evidence>
<dbReference type="Proteomes" id="UP001164286">
    <property type="component" value="Unassembled WGS sequence"/>
</dbReference>
<dbReference type="PANTHER" id="PTHR33606">
    <property type="entry name" value="PROTEIN YCII"/>
    <property type="match status" value="1"/>
</dbReference>
<sequence length="110" mass="12419">MPRFVCYCPDYPNSLERRLSVRAQHLVAAKADLAKGENEMGRQIMGSPFLPRPGTAQRDSPPPAGTPNLAGSFMIYQFETREECVARLQADVYWTAGVWDKERMEVEELA</sequence>
<dbReference type="GeneID" id="77729157"/>
<feature type="region of interest" description="Disordered" evidence="1">
    <location>
        <begin position="43"/>
        <end position="68"/>
    </location>
</feature>
<feature type="domain" description="YCII-related" evidence="2">
    <location>
        <begin position="3"/>
        <end position="100"/>
    </location>
</feature>
<dbReference type="InterPro" id="IPR011008">
    <property type="entry name" value="Dimeric_a/b-barrel"/>
</dbReference>
<dbReference type="PANTHER" id="PTHR33606:SF3">
    <property type="entry name" value="PROTEIN YCII"/>
    <property type="match status" value="1"/>
</dbReference>
<dbReference type="InterPro" id="IPR005545">
    <property type="entry name" value="YCII"/>
</dbReference>
<gene>
    <name evidence="3" type="ORF">MKK02DRAFT_38140</name>
</gene>
<keyword evidence="4" id="KW-1185">Reference proteome</keyword>
<dbReference type="AlphaFoldDB" id="A0AA38H471"/>
<dbReference type="RefSeq" id="XP_052943264.1">
    <property type="nucleotide sequence ID" value="XM_053089952.1"/>
</dbReference>
<reference evidence="3" key="1">
    <citation type="journal article" date="2022" name="G3 (Bethesda)">
        <title>High quality genome of the basidiomycete yeast Dioszegia hungarica PDD-24b-2 isolated from cloud water.</title>
        <authorList>
            <person name="Jarrige D."/>
            <person name="Haridas S."/>
            <person name="Bleykasten-Grosshans C."/>
            <person name="Joly M."/>
            <person name="Nadalig T."/>
            <person name="Sancelme M."/>
            <person name="Vuilleumier S."/>
            <person name="Grigoriev I.V."/>
            <person name="Amato P."/>
            <person name="Bringel F."/>
        </authorList>
    </citation>
    <scope>NUCLEOTIDE SEQUENCE</scope>
    <source>
        <strain evidence="3">PDD-24b-2</strain>
    </source>
</reference>
<organism evidence="3 4">
    <name type="scientific">Dioszegia hungarica</name>
    <dbReference type="NCBI Taxonomy" id="4972"/>
    <lineage>
        <taxon>Eukaryota</taxon>
        <taxon>Fungi</taxon>
        <taxon>Dikarya</taxon>
        <taxon>Basidiomycota</taxon>
        <taxon>Agaricomycotina</taxon>
        <taxon>Tremellomycetes</taxon>
        <taxon>Tremellales</taxon>
        <taxon>Bulleribasidiaceae</taxon>
        <taxon>Dioszegia</taxon>
    </lineage>
</organism>
<name>A0AA38H471_9TREE</name>
<dbReference type="Pfam" id="PF03795">
    <property type="entry name" value="YCII"/>
    <property type="match status" value="1"/>
</dbReference>
<protein>
    <recommendedName>
        <fullName evidence="2">YCII-related domain-containing protein</fullName>
    </recommendedName>
</protein>